<feature type="region of interest" description="Disordered" evidence="1">
    <location>
        <begin position="50"/>
        <end position="71"/>
    </location>
</feature>
<gene>
    <name evidence="2" type="ORF">LCGC14_2434910</name>
</gene>
<protein>
    <submittedName>
        <fullName evidence="2">Uncharacterized protein</fullName>
    </submittedName>
</protein>
<name>A0A0F9C860_9ZZZZ</name>
<evidence type="ECO:0000313" key="2">
    <source>
        <dbReference type="EMBL" id="KKL22492.1"/>
    </source>
</evidence>
<dbReference type="AlphaFoldDB" id="A0A0F9C860"/>
<reference evidence="2" key="1">
    <citation type="journal article" date="2015" name="Nature">
        <title>Complex archaea that bridge the gap between prokaryotes and eukaryotes.</title>
        <authorList>
            <person name="Spang A."/>
            <person name="Saw J.H."/>
            <person name="Jorgensen S.L."/>
            <person name="Zaremba-Niedzwiedzka K."/>
            <person name="Martijn J."/>
            <person name="Lind A.E."/>
            <person name="van Eijk R."/>
            <person name="Schleper C."/>
            <person name="Guy L."/>
            <person name="Ettema T.J."/>
        </authorList>
    </citation>
    <scope>NUCLEOTIDE SEQUENCE</scope>
</reference>
<proteinExistence type="predicted"/>
<accession>A0A0F9C860</accession>
<sequence>MKICSICEESKNDSEFNKDSSCKDNLRYQCKYCQSLYNKEYRKTKGGKEVHRKGSIKYQQKLRQTEEGKEAHRQDTCRQRMKFPDRIKAYCELHMSIITGIMRRSVFCESCGLPAKTEGHHEDYDKPREVIWLCKRCHVNIPKVGGVLLSG</sequence>
<evidence type="ECO:0000256" key="1">
    <source>
        <dbReference type="SAM" id="MobiDB-lite"/>
    </source>
</evidence>
<organism evidence="2">
    <name type="scientific">marine sediment metagenome</name>
    <dbReference type="NCBI Taxonomy" id="412755"/>
    <lineage>
        <taxon>unclassified sequences</taxon>
        <taxon>metagenomes</taxon>
        <taxon>ecological metagenomes</taxon>
    </lineage>
</organism>
<comment type="caution">
    <text evidence="2">The sequence shown here is derived from an EMBL/GenBank/DDBJ whole genome shotgun (WGS) entry which is preliminary data.</text>
</comment>
<dbReference type="EMBL" id="LAZR01037330">
    <property type="protein sequence ID" value="KKL22492.1"/>
    <property type="molecule type" value="Genomic_DNA"/>
</dbReference>